<keyword evidence="2" id="KW-0472">Membrane</keyword>
<feature type="signal peptide" evidence="4">
    <location>
        <begin position="1"/>
        <end position="19"/>
    </location>
</feature>
<evidence type="ECO:0000256" key="4">
    <source>
        <dbReference type="SAM" id="SignalP"/>
    </source>
</evidence>
<dbReference type="Gene3D" id="2.40.170.20">
    <property type="entry name" value="TonB-dependent receptor, beta-barrel domain"/>
    <property type="match status" value="1"/>
</dbReference>
<reference evidence="7" key="1">
    <citation type="submission" date="2016-04" db="EMBL/GenBank/DDBJ databases">
        <title>Draft genome sequence of Paludibacter jiangxiensis strain NM7.</title>
        <authorList>
            <person name="Qiu Y."/>
            <person name="Matsuura N."/>
            <person name="Ohashi A."/>
            <person name="Tourlousse M.D."/>
            <person name="Sekiguchi Y."/>
        </authorList>
    </citation>
    <scope>NUCLEOTIDE SEQUENCE [LARGE SCALE GENOMIC DNA]</scope>
    <source>
        <strain evidence="7">NM7</strain>
    </source>
</reference>
<dbReference type="OrthoDB" id="905812at2"/>
<sequence>MQKNIIFIISLLLGMQSLAAREITFTDSATTTIERQLNEVEIAEKKSARSLSVFKALNINSIPAATTFSTAAVLQQIPSLSSDIEGNLRLRGSNKVTLLFEGVPITLFEENRSDLLIQMPVALFSSVLLFNMLPTASINEGEAGAVDFIFSPDFTDKSVLKATVAKGSNDRYNASVLAGSRIGKFRWQAGYDFRQEYRYRTYDKTTVDKTGTAKMNNTATAKPRTHIAMFNAQYLLTPSDFINFNALFQTMDYSRLGNINNTKTNTSGVVVANVLRQRNNTEKQTGNSEGLNWKHIWKEQKASFEASVNYDNFNYDQGNNFTNKNPKTGATLAQDRLFINQDKHQWFGSAKLTKMWENGLSSQLGYIGQWHKDNYSASDDDLISSAWVHNLAKSNDYELSKNLQTGFAELTYQSKQWKCLLGVQLQFDNRNGGKSVDANQTKEANSYLLPHIEINWQQSPFLSWTLRYQERVNRPLISDLNPFTDNSDATYIHQGNPSLENELAHVAELSNTCRVRNLTLNPVFFYRYRNHQIIDIATQQNGTTVWTKENASSAQDVGLEMNLTWKPFNFLTADASATGYHYEIDGTRQGYGIKGKYSVDAKGSVKVKLPLELEWEVYGYYTDRQLTVQGEIAALGSVGSALSYSCLKKHLDVALTIDNIFNSIEEKTTFNTMGTQQTIYRNRDARTLWLNVSYKI</sequence>
<dbReference type="InterPro" id="IPR036942">
    <property type="entry name" value="Beta-barrel_TonB_sf"/>
</dbReference>
<dbReference type="STRING" id="681398.PJIAN_1348"/>
<proteinExistence type="predicted"/>
<evidence type="ECO:0000256" key="1">
    <source>
        <dbReference type="ARBA" id="ARBA00004442"/>
    </source>
</evidence>
<evidence type="ECO:0000256" key="2">
    <source>
        <dbReference type="ARBA" id="ARBA00023136"/>
    </source>
</evidence>
<dbReference type="InterPro" id="IPR041700">
    <property type="entry name" value="OMP_b-brl_3"/>
</dbReference>
<dbReference type="EMBL" id="BDCR01000001">
    <property type="protein sequence ID" value="GAT61765.1"/>
    <property type="molecule type" value="Genomic_DNA"/>
</dbReference>
<evidence type="ECO:0000313" key="6">
    <source>
        <dbReference type="EMBL" id="GAT61765.1"/>
    </source>
</evidence>
<dbReference type="AlphaFoldDB" id="A0A161LCU3"/>
<evidence type="ECO:0000313" key="7">
    <source>
        <dbReference type="Proteomes" id="UP000076586"/>
    </source>
</evidence>
<organism evidence="6 7">
    <name type="scientific">Paludibacter jiangxiensis</name>
    <dbReference type="NCBI Taxonomy" id="681398"/>
    <lineage>
        <taxon>Bacteria</taxon>
        <taxon>Pseudomonadati</taxon>
        <taxon>Bacteroidota</taxon>
        <taxon>Bacteroidia</taxon>
        <taxon>Bacteroidales</taxon>
        <taxon>Paludibacteraceae</taxon>
        <taxon>Paludibacter</taxon>
    </lineage>
</organism>
<dbReference type="GO" id="GO:0009279">
    <property type="term" value="C:cell outer membrane"/>
    <property type="evidence" value="ECO:0007669"/>
    <property type="project" value="UniProtKB-SubCell"/>
</dbReference>
<dbReference type="Pfam" id="PF14905">
    <property type="entry name" value="OMP_b-brl_3"/>
    <property type="match status" value="1"/>
</dbReference>
<keyword evidence="7" id="KW-1185">Reference proteome</keyword>
<accession>A0A161LCU3</accession>
<name>A0A161LCU3_9BACT</name>
<keyword evidence="6" id="KW-0675">Receptor</keyword>
<dbReference type="RefSeq" id="WP_068701426.1">
    <property type="nucleotide sequence ID" value="NZ_BDCR01000001.1"/>
</dbReference>
<evidence type="ECO:0000259" key="5">
    <source>
        <dbReference type="Pfam" id="PF14905"/>
    </source>
</evidence>
<gene>
    <name evidence="6" type="ORF">PJIAN_1348</name>
</gene>
<keyword evidence="4" id="KW-0732">Signal</keyword>
<dbReference type="Proteomes" id="UP000076586">
    <property type="component" value="Unassembled WGS sequence"/>
</dbReference>
<feature type="domain" description="Outer membrane protein beta-barrel" evidence="5">
    <location>
        <begin position="297"/>
        <end position="694"/>
    </location>
</feature>
<dbReference type="SUPFAM" id="SSF56935">
    <property type="entry name" value="Porins"/>
    <property type="match status" value="1"/>
</dbReference>
<protein>
    <submittedName>
        <fullName evidence="6">Outer membrane receptor proteins</fullName>
    </submittedName>
</protein>
<reference evidence="7" key="2">
    <citation type="journal article" date="2017" name="Genome Announc.">
        <title>Draft genome sequence of Paludibacter jiangxiensis NM7(T), a propionate-producing fermentative bacterium.</title>
        <authorList>
            <person name="Qiu Y.-L."/>
            <person name="Tourlousse D.M."/>
            <person name="Matsuura N."/>
            <person name="Ohashi A."/>
            <person name="Sekiguchi Y."/>
        </authorList>
    </citation>
    <scope>NUCLEOTIDE SEQUENCE [LARGE SCALE GENOMIC DNA]</scope>
    <source>
        <strain evidence="7">NM7</strain>
    </source>
</reference>
<feature type="chain" id="PRO_5007824593" evidence="4">
    <location>
        <begin position="20"/>
        <end position="696"/>
    </location>
</feature>
<keyword evidence="3" id="KW-0998">Cell outer membrane</keyword>
<comment type="subcellular location">
    <subcellularLocation>
        <location evidence="1">Cell outer membrane</location>
    </subcellularLocation>
</comment>
<comment type="caution">
    <text evidence="6">The sequence shown here is derived from an EMBL/GenBank/DDBJ whole genome shotgun (WGS) entry which is preliminary data.</text>
</comment>
<evidence type="ECO:0000256" key="3">
    <source>
        <dbReference type="ARBA" id="ARBA00023237"/>
    </source>
</evidence>